<comment type="caution">
    <text evidence="1">The sequence shown here is derived from an EMBL/GenBank/DDBJ whole genome shotgun (WGS) entry which is preliminary data.</text>
</comment>
<name>A0ABY3N0E0_9GAMM</name>
<dbReference type="Proteomes" id="UP000815846">
    <property type="component" value="Unassembled WGS sequence"/>
</dbReference>
<keyword evidence="2" id="KW-1185">Reference proteome</keyword>
<dbReference type="EMBL" id="PJAI02000002">
    <property type="protein sequence ID" value="TYK66910.1"/>
    <property type="molecule type" value="Genomic_DNA"/>
</dbReference>
<evidence type="ECO:0000313" key="1">
    <source>
        <dbReference type="EMBL" id="TYK66910.1"/>
    </source>
</evidence>
<reference evidence="1 2" key="1">
    <citation type="submission" date="2019-08" db="EMBL/GenBank/DDBJ databases">
        <title>Microbe sample from Colwellia echini.</title>
        <authorList>
            <person name="Christiansen L."/>
            <person name="Pathiraja D."/>
            <person name="Schultz-Johansen M."/>
            <person name="Choi I.-G."/>
            <person name="Stougaard P."/>
        </authorList>
    </citation>
    <scope>NUCLEOTIDE SEQUENCE [LARGE SCALE GENOMIC DNA]</scope>
    <source>
        <strain evidence="1 2">A3</strain>
    </source>
</reference>
<evidence type="ECO:0000313" key="2">
    <source>
        <dbReference type="Proteomes" id="UP000815846"/>
    </source>
</evidence>
<evidence type="ECO:0008006" key="3">
    <source>
        <dbReference type="Google" id="ProtNLM"/>
    </source>
</evidence>
<organism evidence="1 2">
    <name type="scientific">Colwellia echini</name>
    <dbReference type="NCBI Taxonomy" id="1982103"/>
    <lineage>
        <taxon>Bacteria</taxon>
        <taxon>Pseudomonadati</taxon>
        <taxon>Pseudomonadota</taxon>
        <taxon>Gammaproteobacteria</taxon>
        <taxon>Alteromonadales</taxon>
        <taxon>Colwelliaceae</taxon>
        <taxon>Colwellia</taxon>
    </lineage>
</organism>
<gene>
    <name evidence="1" type="ORF">CWS31_003780</name>
</gene>
<proteinExistence type="predicted"/>
<sequence length="277" mass="31779">MNLHQYLVNIEANKAINLTKFIAVLPAQHKLNWKSIFTHTPASGRNQYHLAVIDQISFKQLFDTSKPSHNRVDAATKGNSHTHKTSMSYLLVYPDVFNCLVQSDVINPQPPKVVVCDKKKCSMSFKPQKRLIIIENQETFFRYQAFILRLRNDITDNNKSVDIAFGSGNSVTNSFNSMYFNQYDEVLCCFDYDLGGLTMFASLQKMISTKLTFVLPDKALLTDEAFITSHFKKSPKHEQDWRQAITLAKHLGFENLAQAFAHSKKFMEQEVYLSDSF</sequence>
<accession>A0ABY3N0E0</accession>
<dbReference type="RefSeq" id="WP_101344431.1">
    <property type="nucleotide sequence ID" value="NZ_PJAI02000002.1"/>
</dbReference>
<protein>
    <recommendedName>
        <fullName evidence="3">Wadjet protein JetD C-terminal domain-containing protein</fullName>
    </recommendedName>
</protein>